<dbReference type="EMBL" id="MZMU01000024">
    <property type="protein sequence ID" value="RXT17073.1"/>
    <property type="molecule type" value="Genomic_DNA"/>
</dbReference>
<accession>A0A4Q1TG93</accession>
<organism evidence="1 2">
    <name type="scientific">Rhizobium leguminosarum</name>
    <dbReference type="NCBI Taxonomy" id="384"/>
    <lineage>
        <taxon>Bacteria</taxon>
        <taxon>Pseudomonadati</taxon>
        <taxon>Pseudomonadota</taxon>
        <taxon>Alphaproteobacteria</taxon>
        <taxon>Hyphomicrobiales</taxon>
        <taxon>Rhizobiaceae</taxon>
        <taxon>Rhizobium/Agrobacterium group</taxon>
        <taxon>Rhizobium</taxon>
    </lineage>
</organism>
<dbReference type="AlphaFoldDB" id="A0A4Q1TG93"/>
<sequence length="289" mass="32832">MDFESLTNLSRLQAQGFLARAGLYLSSDGTNPAAKSVLDNEENMRAELLSSLRQRARSRLGNARLEEVDKLVEEWIDEQIEAVSEKPDEEAALERLTRDGVLPLDAYTLEFGEQYLRSQARFSIDDRALVAEATRHPDFEEQFQNPNGSVSLVGKWVNTGTPDAFFLIATLTLADRKSSVIGSWRLYPGDVSFLHVHSLPDALERFALAFGVDFQMGTERGKFIRHAYLPVGSKISIAHSDEVEVSSIARFDQPSNSTEIYFAFSVNIDRYRKMLQRRTKRHQQRNERN</sequence>
<evidence type="ECO:0000313" key="1">
    <source>
        <dbReference type="EMBL" id="RXT17073.1"/>
    </source>
</evidence>
<dbReference type="Proteomes" id="UP000290767">
    <property type="component" value="Unassembled WGS sequence"/>
</dbReference>
<gene>
    <name evidence="1" type="ORF">B5P46_30595</name>
</gene>
<name>A0A4Q1TG93_RHILE</name>
<proteinExistence type="predicted"/>
<evidence type="ECO:0000313" key="2">
    <source>
        <dbReference type="Proteomes" id="UP000290767"/>
    </source>
</evidence>
<reference evidence="1 2" key="1">
    <citation type="submission" date="2017-03" db="EMBL/GenBank/DDBJ databases">
        <authorList>
            <person name="Safronova V.I."/>
            <person name="Sazanova A.L."/>
            <person name="Chirak E.R."/>
        </authorList>
    </citation>
    <scope>NUCLEOTIDE SEQUENCE [LARGE SCALE GENOMIC DNA]</scope>
    <source>
        <strain evidence="1 2">Tri-43</strain>
    </source>
</reference>
<protein>
    <submittedName>
        <fullName evidence="1">Uncharacterized protein</fullName>
    </submittedName>
</protein>
<comment type="caution">
    <text evidence="1">The sequence shown here is derived from an EMBL/GenBank/DDBJ whole genome shotgun (WGS) entry which is preliminary data.</text>
</comment>